<dbReference type="EMBL" id="CAMAPF010001029">
    <property type="protein sequence ID" value="CAH9141276.1"/>
    <property type="molecule type" value="Genomic_DNA"/>
</dbReference>
<feature type="signal peptide" evidence="1">
    <location>
        <begin position="1"/>
        <end position="32"/>
    </location>
</feature>
<dbReference type="InterPro" id="IPR011050">
    <property type="entry name" value="Pectin_lyase_fold/virulence"/>
</dbReference>
<dbReference type="Gene3D" id="2.160.20.10">
    <property type="entry name" value="Single-stranded right-handed beta-helix, Pectin lyase-like"/>
    <property type="match status" value="1"/>
</dbReference>
<organism evidence="4 5">
    <name type="scientific">Cuscuta epithymum</name>
    <dbReference type="NCBI Taxonomy" id="186058"/>
    <lineage>
        <taxon>Eukaryota</taxon>
        <taxon>Viridiplantae</taxon>
        <taxon>Streptophyta</taxon>
        <taxon>Embryophyta</taxon>
        <taxon>Tracheophyta</taxon>
        <taxon>Spermatophyta</taxon>
        <taxon>Magnoliopsida</taxon>
        <taxon>eudicotyledons</taxon>
        <taxon>Gunneridae</taxon>
        <taxon>Pentapetalae</taxon>
        <taxon>asterids</taxon>
        <taxon>lamiids</taxon>
        <taxon>Solanales</taxon>
        <taxon>Convolvulaceae</taxon>
        <taxon>Cuscuteae</taxon>
        <taxon>Cuscuta</taxon>
        <taxon>Cuscuta subgen. Cuscuta</taxon>
    </lineage>
</organism>
<evidence type="ECO:0000256" key="1">
    <source>
        <dbReference type="SAM" id="SignalP"/>
    </source>
</evidence>
<dbReference type="Pfam" id="PF12708">
    <property type="entry name" value="Pect-lyase_RHGA_epim"/>
    <property type="match status" value="1"/>
</dbReference>
<keyword evidence="5" id="KW-1185">Reference proteome</keyword>
<sequence>MGVTSRLPSPIFSVVFLTIAAFFNSNVNHVHGGNDHHRINIKHMKDKVLQTHQLTSNSSYGGESARVYHVTSFGADPTGKYDSTDAILEAIKNATSVSSGFLFNQIQNLGGARIDLDGGVYVISRPLQLPTAGLGNLVISGGTLKASNNFPGNKYLIDLSDPQSGKLQFNFGFITLRDLFLDSNYRGGGIQLVKSLRIFVDNCYITHFTTKGIFVNGGHKTYIKNSFLGQHITAGGDHGERHFTGTAVDLWGDDNAVTDVVVFSAAVGIKIAGRGNVLTGVHCYNKAAGFGGTGVYIQLPGVTHTRIVNSYFDYTGIVAEDPVQLHISGCFFYGGAFISFKSVNGVIHGVNVVDNIFSGTNRNTDIVKLDGGFKEIDQVMVDRNTVDHGMKIKSTIGRGSINGNRSIWDLDLRSTLLFPNLIKRVDYTFIPAGNSFPRHALRSMSNNHVVIESDMVVEARVLVMADQGMS</sequence>
<evidence type="ECO:0000313" key="5">
    <source>
        <dbReference type="Proteomes" id="UP001152523"/>
    </source>
</evidence>
<feature type="domain" description="Rhamnogalacturonase A/B/Epimerase-like pectate lyase" evidence="2">
    <location>
        <begin position="70"/>
        <end position="289"/>
    </location>
</feature>
<evidence type="ECO:0000259" key="2">
    <source>
        <dbReference type="Pfam" id="PF12708"/>
    </source>
</evidence>
<evidence type="ECO:0000313" key="3">
    <source>
        <dbReference type="EMBL" id="CAH9110738.1"/>
    </source>
</evidence>
<dbReference type="InterPro" id="IPR039279">
    <property type="entry name" value="QRT3-like"/>
</dbReference>
<dbReference type="AlphaFoldDB" id="A0AAV0G010"/>
<dbReference type="GO" id="GO:0004650">
    <property type="term" value="F:polygalacturonase activity"/>
    <property type="evidence" value="ECO:0007669"/>
    <property type="project" value="InterPro"/>
</dbReference>
<dbReference type="SUPFAM" id="SSF51126">
    <property type="entry name" value="Pectin lyase-like"/>
    <property type="match status" value="1"/>
</dbReference>
<dbReference type="PANTHER" id="PTHR33928:SF7">
    <property type="entry name" value="POLYGALACTURONASE QRT3"/>
    <property type="match status" value="1"/>
</dbReference>
<name>A0AAV0G010_9ASTE</name>
<keyword evidence="1" id="KW-0732">Signal</keyword>
<evidence type="ECO:0000313" key="4">
    <source>
        <dbReference type="EMBL" id="CAH9141276.1"/>
    </source>
</evidence>
<comment type="caution">
    <text evidence="4">The sequence shown here is derived from an EMBL/GenBank/DDBJ whole genome shotgun (WGS) entry which is preliminary data.</text>
</comment>
<dbReference type="Proteomes" id="UP001152523">
    <property type="component" value="Unassembled WGS sequence"/>
</dbReference>
<proteinExistence type="predicted"/>
<dbReference type="InterPro" id="IPR024535">
    <property type="entry name" value="RHGA/B-epi-like_pectate_lyase"/>
</dbReference>
<protein>
    <recommendedName>
        <fullName evidence="2">Rhamnogalacturonase A/B/Epimerase-like pectate lyase domain-containing protein</fullName>
    </recommendedName>
</protein>
<dbReference type="PANTHER" id="PTHR33928">
    <property type="entry name" value="POLYGALACTURONASE QRT3"/>
    <property type="match status" value="1"/>
</dbReference>
<reference evidence="4" key="1">
    <citation type="submission" date="2022-07" db="EMBL/GenBank/DDBJ databases">
        <authorList>
            <person name="Macas J."/>
            <person name="Novak P."/>
            <person name="Neumann P."/>
        </authorList>
    </citation>
    <scope>NUCLEOTIDE SEQUENCE</scope>
</reference>
<feature type="chain" id="PRO_5044713513" description="Rhamnogalacturonase A/B/Epimerase-like pectate lyase domain-containing protein" evidence="1">
    <location>
        <begin position="33"/>
        <end position="470"/>
    </location>
</feature>
<accession>A0AAV0G010</accession>
<dbReference type="InterPro" id="IPR012334">
    <property type="entry name" value="Pectin_lyas_fold"/>
</dbReference>
<dbReference type="EMBL" id="CAMAPF010000176">
    <property type="protein sequence ID" value="CAH9110738.1"/>
    <property type="molecule type" value="Genomic_DNA"/>
</dbReference>
<gene>
    <name evidence="3" type="ORF">CEPIT_LOCUS19267</name>
    <name evidence="4" type="ORF">CEPIT_LOCUS39004</name>
</gene>